<comment type="caution">
    <text evidence="3">The sequence shown here is derived from an EMBL/GenBank/DDBJ whole genome shotgun (WGS) entry which is preliminary data.</text>
</comment>
<gene>
    <name evidence="3" type="ORF">HID58_047324</name>
</gene>
<keyword evidence="2" id="KW-0378">Hydrolase</keyword>
<keyword evidence="1" id="KW-0540">Nuclease</keyword>
<dbReference type="EMBL" id="JAGKQM010000012">
    <property type="protein sequence ID" value="KAH0897756.1"/>
    <property type="molecule type" value="Genomic_DNA"/>
</dbReference>
<dbReference type="SUPFAM" id="SSF53098">
    <property type="entry name" value="Ribonuclease H-like"/>
    <property type="match status" value="1"/>
</dbReference>
<evidence type="ECO:0000256" key="1">
    <source>
        <dbReference type="ARBA" id="ARBA00022722"/>
    </source>
</evidence>
<name>A0ABQ8B0D9_BRANA</name>
<accession>A0ABQ8B0D9</accession>
<proteinExistence type="predicted"/>
<evidence type="ECO:0000256" key="2">
    <source>
        <dbReference type="ARBA" id="ARBA00022801"/>
    </source>
</evidence>
<dbReference type="InterPro" id="IPR051132">
    <property type="entry name" value="3-5_Exonuclease_domain"/>
</dbReference>
<evidence type="ECO:0000313" key="4">
    <source>
        <dbReference type="Proteomes" id="UP000824890"/>
    </source>
</evidence>
<keyword evidence="4" id="KW-1185">Reference proteome</keyword>
<dbReference type="PANTHER" id="PTHR13620:SF59">
    <property type="entry name" value="POLYNUCLEOTIDYL TRANSFERASE, RIBONUCLEASE H-LIKE SUPERFAMILY PROTEIN"/>
    <property type="match status" value="1"/>
</dbReference>
<dbReference type="InterPro" id="IPR012337">
    <property type="entry name" value="RNaseH-like_sf"/>
</dbReference>
<dbReference type="PANTHER" id="PTHR13620">
    <property type="entry name" value="3-5 EXONUCLEASE"/>
    <property type="match status" value="1"/>
</dbReference>
<reference evidence="3 4" key="1">
    <citation type="submission" date="2021-05" db="EMBL/GenBank/DDBJ databases">
        <title>Genome Assembly of Synthetic Allotetraploid Brassica napus Reveals Homoeologous Exchanges between Subgenomes.</title>
        <authorList>
            <person name="Davis J.T."/>
        </authorList>
    </citation>
    <scope>NUCLEOTIDE SEQUENCE [LARGE SCALE GENOMIC DNA]</scope>
    <source>
        <strain evidence="4">cv. Da-Ae</strain>
        <tissue evidence="3">Seedling</tissue>
    </source>
</reference>
<dbReference type="Gene3D" id="3.30.420.10">
    <property type="entry name" value="Ribonuclease H-like superfamily/Ribonuclease H"/>
    <property type="match status" value="1"/>
</dbReference>
<sequence length="215" mass="24108">MKMQVDFYAGRLNVTIARSDRRIGRWIDRNVPAGDNCSLGATVQWPQPRNSPAAVLALCYDRRCILIQLCYLSRLPKRLLRLLRSPSVTLAGIWNGHDGAKLLQQNSDLQVRSLIDLRNGAGEEDDGVALRNLSSTEIIVRSEPNHPSDTLEHNCLGRGSTSCQMPLSRSRTGGAGTSAAIKSVKLPWRQPLASSWRFRSERSLQVFTYLYFDRL</sequence>
<organism evidence="3 4">
    <name type="scientific">Brassica napus</name>
    <name type="common">Rape</name>
    <dbReference type="NCBI Taxonomy" id="3708"/>
    <lineage>
        <taxon>Eukaryota</taxon>
        <taxon>Viridiplantae</taxon>
        <taxon>Streptophyta</taxon>
        <taxon>Embryophyta</taxon>
        <taxon>Tracheophyta</taxon>
        <taxon>Spermatophyta</taxon>
        <taxon>Magnoliopsida</taxon>
        <taxon>eudicotyledons</taxon>
        <taxon>Gunneridae</taxon>
        <taxon>Pentapetalae</taxon>
        <taxon>rosids</taxon>
        <taxon>malvids</taxon>
        <taxon>Brassicales</taxon>
        <taxon>Brassicaceae</taxon>
        <taxon>Brassiceae</taxon>
        <taxon>Brassica</taxon>
    </lineage>
</organism>
<protein>
    <submittedName>
        <fullName evidence="3">Uncharacterized protein</fullName>
    </submittedName>
</protein>
<evidence type="ECO:0000313" key="3">
    <source>
        <dbReference type="EMBL" id="KAH0897756.1"/>
    </source>
</evidence>
<dbReference type="InterPro" id="IPR036397">
    <property type="entry name" value="RNaseH_sf"/>
</dbReference>
<dbReference type="Proteomes" id="UP000824890">
    <property type="component" value="Unassembled WGS sequence"/>
</dbReference>